<evidence type="ECO:0000313" key="2">
    <source>
        <dbReference type="Proteomes" id="UP000191408"/>
    </source>
</evidence>
<comment type="caution">
    <text evidence="1">The sequence shown here is derived from an EMBL/GenBank/DDBJ whole genome shotgun (WGS) entry which is preliminary data.</text>
</comment>
<proteinExistence type="predicted"/>
<protein>
    <submittedName>
        <fullName evidence="1">Uncharacterized protein</fullName>
    </submittedName>
</protein>
<dbReference type="EMBL" id="MDYM01000010">
    <property type="protein sequence ID" value="OQD63085.1"/>
    <property type="molecule type" value="Genomic_DNA"/>
</dbReference>
<dbReference type="OrthoDB" id="76567at2759"/>
<organism evidence="1 2">
    <name type="scientific">Penicillium polonicum</name>
    <dbReference type="NCBI Taxonomy" id="60169"/>
    <lineage>
        <taxon>Eukaryota</taxon>
        <taxon>Fungi</taxon>
        <taxon>Dikarya</taxon>
        <taxon>Ascomycota</taxon>
        <taxon>Pezizomycotina</taxon>
        <taxon>Eurotiomycetes</taxon>
        <taxon>Eurotiomycetidae</taxon>
        <taxon>Eurotiales</taxon>
        <taxon>Aspergillaceae</taxon>
        <taxon>Penicillium</taxon>
    </lineage>
</organism>
<keyword evidence="2" id="KW-1185">Reference proteome</keyword>
<accession>A0A1V6NEJ0</accession>
<evidence type="ECO:0000313" key="1">
    <source>
        <dbReference type="EMBL" id="OQD63085.1"/>
    </source>
</evidence>
<sequence length="155" mass="17659">MVTGEHTEIAFAVHKAINKALERMGLDEAIHHYQDVDIDVNGQRKQADIGWGPRRPPRGCPKRPTAVLEVTVSETQRKLHRDIDLWLDPVRENANFAIAIKVNRQRPMISIDKWVWDHLNGTSLSSQHIEVSESETDRVKLSGGPVVIPFHLFFL</sequence>
<dbReference type="AlphaFoldDB" id="A0A1V6NEJ0"/>
<name>A0A1V6NEJ0_PENPO</name>
<dbReference type="Proteomes" id="UP000191408">
    <property type="component" value="Unassembled WGS sequence"/>
</dbReference>
<reference evidence="2" key="1">
    <citation type="journal article" date="2017" name="Nat. Microbiol.">
        <title>Global analysis of biosynthetic gene clusters reveals vast potential of secondary metabolite production in Penicillium species.</title>
        <authorList>
            <person name="Nielsen J.C."/>
            <person name="Grijseels S."/>
            <person name="Prigent S."/>
            <person name="Ji B."/>
            <person name="Dainat J."/>
            <person name="Nielsen K.F."/>
            <person name="Frisvad J.C."/>
            <person name="Workman M."/>
            <person name="Nielsen J."/>
        </authorList>
    </citation>
    <scope>NUCLEOTIDE SEQUENCE [LARGE SCALE GENOMIC DNA]</scope>
    <source>
        <strain evidence="2">IBT 4502</strain>
    </source>
</reference>
<gene>
    <name evidence="1" type="ORF">PENPOL_c010G07247</name>
</gene>